<feature type="transmembrane region" description="Helical" evidence="1">
    <location>
        <begin position="86"/>
        <end position="105"/>
    </location>
</feature>
<dbReference type="EMBL" id="CP095343">
    <property type="protein sequence ID" value="XAG62692.1"/>
    <property type="molecule type" value="Genomic_DNA"/>
</dbReference>
<sequence length="281" mass="30973">MAWHEFPLVIFTVFAQTAVGAFFLVCLLFLFGSPSEQQKMSMMKSLFFVWVLMGIGFAASTFHLGSPLRAFNAFNRVGHSWLSNEILTGSLFFALGGLLWLLSVLKVASAALRRGLMVTAMVMGIIFMYAMARLYMIETVPTWHTLYTPLSFVLTAVISGSIVACTLLTGSGYRTTIVEKQLPLLGVLGVVVSVLASFAQLQELAHIQTSIVSAVDLLPNIGMLKSIQYLLLVVALVLWWWPTWQRSQRALLPISLGVVCVLLAEFLGRGIFYSLHMTVGL</sequence>
<keyword evidence="1" id="KW-1133">Transmembrane helix</keyword>
<dbReference type="PANTHER" id="PTHR38095">
    <property type="entry name" value="ANAEROBIC DIMETHYL SULFOXIDE REDUCTASE CHAIN YNFH"/>
    <property type="match status" value="1"/>
</dbReference>
<evidence type="ECO:0000313" key="2">
    <source>
        <dbReference type="EMBL" id="XAG62692.1"/>
    </source>
</evidence>
<dbReference type="GO" id="GO:0019645">
    <property type="term" value="P:anaerobic electron transport chain"/>
    <property type="evidence" value="ECO:0007669"/>
    <property type="project" value="InterPro"/>
</dbReference>
<dbReference type="GO" id="GO:0005886">
    <property type="term" value="C:plasma membrane"/>
    <property type="evidence" value="ECO:0007669"/>
    <property type="project" value="TreeGrafter"/>
</dbReference>
<feature type="transmembrane region" description="Helical" evidence="1">
    <location>
        <begin position="182"/>
        <end position="201"/>
    </location>
</feature>
<feature type="transmembrane region" description="Helical" evidence="1">
    <location>
        <begin position="117"/>
        <end position="137"/>
    </location>
</feature>
<dbReference type="GO" id="GO:0009390">
    <property type="term" value="C:dimethyl sulfoxide reductase complex"/>
    <property type="evidence" value="ECO:0007669"/>
    <property type="project" value="TreeGrafter"/>
</dbReference>
<gene>
    <name evidence="2" type="ORF">MRL64_17340</name>
</gene>
<feature type="transmembrane region" description="Helical" evidence="1">
    <location>
        <begin position="149"/>
        <end position="170"/>
    </location>
</feature>
<feature type="transmembrane region" description="Helical" evidence="1">
    <location>
        <begin position="221"/>
        <end position="241"/>
    </location>
</feature>
<dbReference type="GO" id="GO:0009389">
    <property type="term" value="F:dimethyl sulfoxide reductase activity"/>
    <property type="evidence" value="ECO:0007669"/>
    <property type="project" value="TreeGrafter"/>
</dbReference>
<reference evidence="2" key="1">
    <citation type="submission" date="2022-03" db="EMBL/GenBank/DDBJ databases">
        <title>Sea Food Isolates.</title>
        <authorList>
            <person name="Li c."/>
        </authorList>
    </citation>
    <scope>NUCLEOTIDE SEQUENCE</scope>
    <source>
        <strain evidence="2">19MO02SH05</strain>
    </source>
</reference>
<evidence type="ECO:0000256" key="1">
    <source>
        <dbReference type="SAM" id="Phobius"/>
    </source>
</evidence>
<protein>
    <submittedName>
        <fullName evidence="2">Dimethyl sulfoxide reductase anchor subunit</fullName>
    </submittedName>
</protein>
<feature type="transmembrane region" description="Helical" evidence="1">
    <location>
        <begin position="250"/>
        <end position="272"/>
    </location>
</feature>
<keyword evidence="1" id="KW-0472">Membrane</keyword>
<feature type="transmembrane region" description="Helical" evidence="1">
    <location>
        <begin position="6"/>
        <end position="33"/>
    </location>
</feature>
<feature type="transmembrane region" description="Helical" evidence="1">
    <location>
        <begin position="45"/>
        <end position="66"/>
    </location>
</feature>
<dbReference type="PANTHER" id="PTHR38095:SF3">
    <property type="entry name" value="ANAEROBIC DIMETHYL SULFOXIDE REDUCTASE, SUBUNIT C"/>
    <property type="match status" value="1"/>
</dbReference>
<name>A0AAU6TLQ6_UNCXX</name>
<dbReference type="Pfam" id="PF04976">
    <property type="entry name" value="DmsC"/>
    <property type="match status" value="1"/>
</dbReference>
<dbReference type="InterPro" id="IPR007059">
    <property type="entry name" value="DmsC"/>
</dbReference>
<organism evidence="2">
    <name type="scientific">bacterium 19MO02SH05</name>
    <dbReference type="NCBI Taxonomy" id="2920696"/>
    <lineage>
        <taxon>Bacteria</taxon>
    </lineage>
</organism>
<keyword evidence="1" id="KW-0812">Transmembrane</keyword>
<dbReference type="AlphaFoldDB" id="A0AAU6TLQ6"/>
<proteinExistence type="predicted"/>
<accession>A0AAU6TLQ6</accession>